<keyword evidence="14" id="KW-1185">Reference proteome</keyword>
<dbReference type="Gene3D" id="2.60.40.1180">
    <property type="entry name" value="Golgi alpha-mannosidase II"/>
    <property type="match status" value="1"/>
</dbReference>
<protein>
    <recommendedName>
        <fullName evidence="4">alpha-amylase</fullName>
        <ecNumber evidence="4">3.2.1.1</ecNumber>
    </recommendedName>
    <alternativeName>
        <fullName evidence="8">1,4-alpha-D-glucan glucanohydrolase</fullName>
    </alternativeName>
</protein>
<evidence type="ECO:0000256" key="2">
    <source>
        <dbReference type="ARBA" id="ARBA00001913"/>
    </source>
</evidence>
<keyword evidence="9" id="KW-0175">Coiled coil</keyword>
<dbReference type="EC" id="3.2.1.1" evidence="4"/>
<keyword evidence="6" id="KW-0119">Carbohydrate metabolism</keyword>
<evidence type="ECO:0000259" key="11">
    <source>
        <dbReference type="SMART" id="SM00642"/>
    </source>
</evidence>
<evidence type="ECO:0000259" key="12">
    <source>
        <dbReference type="SMART" id="SM00810"/>
    </source>
</evidence>
<dbReference type="SUPFAM" id="SSF51445">
    <property type="entry name" value="(Trans)glycosidases"/>
    <property type="match status" value="1"/>
</dbReference>
<comment type="similarity">
    <text evidence="3">Belongs to the glycosyl hydrolase 13 family.</text>
</comment>
<dbReference type="Pfam" id="PF07821">
    <property type="entry name" value="Alpha-amyl_C2"/>
    <property type="match status" value="1"/>
</dbReference>
<feature type="coiled-coil region" evidence="9">
    <location>
        <begin position="534"/>
        <end position="561"/>
    </location>
</feature>
<evidence type="ECO:0000256" key="3">
    <source>
        <dbReference type="ARBA" id="ARBA00008061"/>
    </source>
</evidence>
<evidence type="ECO:0000256" key="9">
    <source>
        <dbReference type="SAM" id="Coils"/>
    </source>
</evidence>
<sequence length="1064" mass="120853">MGTSTLPDALFGSVQQHTIISSRRHHDPIRFFAVKSHSTIYRRCSIGKRVLFADACLCKPRHVVFSSMDDSTEALTDFLDDGDGDSLEGSKVVGIDDNELLATRKSLSDVQARNETIEKERYQLLEKLVQSEAKQKEYLSTVMHDKDLAISELEAAKSLFNRKLDESLEEKFNLESKLVLAKQDAVELAVQVEKLAEIAFQQATTHILEDAQLRVSAAEASAAEAAFQIEEQIRIASEGAITRVLQQSKDAIEKALAVAESAGDHTTNAMAAFLDNMGLDEIVSVQSQNIKLSNTVNDLESQLLVYRNEIDRLKLELKQAHKEAKVYELRANDVEKLLLEFQESSRKAALQQEEEIKSSLEKMRKDASERKKAASKAFKLELERMKTAIEAAKETARSQDEAYMRRCEALQRSLRAAEAASKTWRQRAEMAEDLLLQKSSSEEGDEEAIYRVNGGRIDFLMDDDSLKWKLLTDGPRRSTPEWMARRIRSIRPRFPPRKTHVSEVMTSGFKTLDLPKPDEVWSIAQEKLKEGDALVEHVIEKEVIEKKRKALERALQRKTVKWQRTPEETKLESGTGTGREIVGLPLGHLFLHWHYITIITVASISFYMWVSLFFFQSLVTIKLSLILKFQGFNWESWRRQWYLELASKAADLSRCGITSVWFPPPTESVAPQGYMPSDLYNLNSAYGSLEELKSCIEEMHNQDLLALGDVVLNHRCAHKQSPNGVWNIFGGKLAWGPEAIVCDDPNFQGRGNPSSGDIFHAAPNIDHSQEFVRQDIKKWLNWLRNDVGFDGWRLDFVRGFSGAYVKEYIEASNPAFSIGEYWDSLAYEGGNLSYNQDAHRQRIVNWINATGGSSSAFDVTTKGILHSALHNQYWRLIDPQGKPTGVMGWWPSRAVTFLENHDTGSTQNPLIVANIRDDDLRKGMCNTGKRSMRIGEAEVLLEKGKGECSHEGHWPFPRDKLTQGYAYILTHPGTPVIFYDHFYEFGIRDVINELIEARRRAGIHCRSPLKIYHANDDGYVAQIGDTLVMKLGHLDWNPSKEVHLDGTWQKFVDKGPEYQIWLRQ</sequence>
<accession>A0AAF0Q6Z9</accession>
<comment type="catalytic activity">
    <reaction evidence="1">
        <text>Endohydrolysis of (1-&gt;4)-alpha-D-glucosidic linkages in polysaccharides containing three or more (1-&gt;4)-alpha-linked D-glucose units.</text>
        <dbReference type="EC" id="3.2.1.1"/>
    </reaction>
</comment>
<dbReference type="SMART" id="SM00642">
    <property type="entry name" value="Aamy"/>
    <property type="match status" value="1"/>
</dbReference>
<dbReference type="Proteomes" id="UP001234989">
    <property type="component" value="Chromosome 2"/>
</dbReference>
<feature type="domain" description="Glycosyl hydrolase family 13 catalytic" evidence="11">
    <location>
        <begin position="629"/>
        <end position="998"/>
    </location>
</feature>
<dbReference type="GO" id="GO:0005975">
    <property type="term" value="P:carbohydrate metabolic process"/>
    <property type="evidence" value="ECO:0007669"/>
    <property type="project" value="InterPro"/>
</dbReference>
<keyword evidence="5" id="KW-0378">Hydrolase</keyword>
<dbReference type="InterPro" id="IPR013780">
    <property type="entry name" value="Glyco_hydro_b"/>
</dbReference>
<keyword evidence="7" id="KW-0326">Glycosidase</keyword>
<evidence type="ECO:0000256" key="1">
    <source>
        <dbReference type="ARBA" id="ARBA00000548"/>
    </source>
</evidence>
<evidence type="ECO:0000256" key="10">
    <source>
        <dbReference type="SAM" id="Phobius"/>
    </source>
</evidence>
<dbReference type="Pfam" id="PF00128">
    <property type="entry name" value="Alpha-amylase"/>
    <property type="match status" value="1"/>
</dbReference>
<evidence type="ECO:0000256" key="8">
    <source>
        <dbReference type="ARBA" id="ARBA00030238"/>
    </source>
</evidence>
<keyword evidence="10" id="KW-0812">Transmembrane</keyword>
<dbReference type="SMART" id="SM00810">
    <property type="entry name" value="Alpha-amyl_C2"/>
    <property type="match status" value="1"/>
</dbReference>
<evidence type="ECO:0000256" key="7">
    <source>
        <dbReference type="ARBA" id="ARBA00023295"/>
    </source>
</evidence>
<feature type="coiled-coil region" evidence="9">
    <location>
        <begin position="289"/>
        <end position="427"/>
    </location>
</feature>
<feature type="transmembrane region" description="Helical" evidence="10">
    <location>
        <begin position="593"/>
        <end position="615"/>
    </location>
</feature>
<dbReference type="InterPro" id="IPR006047">
    <property type="entry name" value="GH13_cat_dom"/>
</dbReference>
<dbReference type="AlphaFoldDB" id="A0AAF0Q6Z9"/>
<reference evidence="13" key="1">
    <citation type="submission" date="2023-08" db="EMBL/GenBank/DDBJ databases">
        <title>A de novo genome assembly of Solanum verrucosum Schlechtendal, a Mexican diploid species geographically isolated from the other diploid A-genome species in potato relatives.</title>
        <authorList>
            <person name="Hosaka K."/>
        </authorList>
    </citation>
    <scope>NUCLEOTIDE SEQUENCE</scope>
    <source>
        <tissue evidence="13">Young leaves</tissue>
    </source>
</reference>
<dbReference type="GO" id="GO:0005509">
    <property type="term" value="F:calcium ion binding"/>
    <property type="evidence" value="ECO:0007669"/>
    <property type="project" value="InterPro"/>
</dbReference>
<dbReference type="InterPro" id="IPR017853">
    <property type="entry name" value="GH"/>
</dbReference>
<feature type="domain" description="Alpha-amylase C-terminal beta-sheet" evidence="12">
    <location>
        <begin position="999"/>
        <end position="1050"/>
    </location>
</feature>
<dbReference type="PANTHER" id="PTHR43447">
    <property type="entry name" value="ALPHA-AMYLASE"/>
    <property type="match status" value="1"/>
</dbReference>
<proteinExistence type="inferred from homology"/>
<dbReference type="GO" id="GO:0004556">
    <property type="term" value="F:alpha-amylase activity"/>
    <property type="evidence" value="ECO:0007669"/>
    <property type="project" value="UniProtKB-EC"/>
</dbReference>
<evidence type="ECO:0000256" key="6">
    <source>
        <dbReference type="ARBA" id="ARBA00023277"/>
    </source>
</evidence>
<keyword evidence="10" id="KW-1133">Transmembrane helix</keyword>
<gene>
    <name evidence="13" type="ORF">MTR67_008471</name>
</gene>
<evidence type="ECO:0000313" key="13">
    <source>
        <dbReference type="EMBL" id="WMV15086.1"/>
    </source>
</evidence>
<dbReference type="EMBL" id="CP133613">
    <property type="protein sequence ID" value="WMV15086.1"/>
    <property type="molecule type" value="Genomic_DNA"/>
</dbReference>
<keyword evidence="10" id="KW-0472">Membrane</keyword>
<dbReference type="Gene3D" id="3.20.20.80">
    <property type="entry name" value="Glycosidases"/>
    <property type="match status" value="2"/>
</dbReference>
<evidence type="ECO:0000256" key="4">
    <source>
        <dbReference type="ARBA" id="ARBA00012595"/>
    </source>
</evidence>
<name>A0AAF0Q6Z9_SOLVR</name>
<evidence type="ECO:0000256" key="5">
    <source>
        <dbReference type="ARBA" id="ARBA00022801"/>
    </source>
</evidence>
<evidence type="ECO:0000313" key="14">
    <source>
        <dbReference type="Proteomes" id="UP001234989"/>
    </source>
</evidence>
<dbReference type="SUPFAM" id="SSF51011">
    <property type="entry name" value="Glycosyl hydrolase domain"/>
    <property type="match status" value="1"/>
</dbReference>
<dbReference type="CDD" id="cd11314">
    <property type="entry name" value="AmyAc_arch_bac_plant_AmyA"/>
    <property type="match status" value="1"/>
</dbReference>
<organism evidence="13 14">
    <name type="scientific">Solanum verrucosum</name>
    <dbReference type="NCBI Taxonomy" id="315347"/>
    <lineage>
        <taxon>Eukaryota</taxon>
        <taxon>Viridiplantae</taxon>
        <taxon>Streptophyta</taxon>
        <taxon>Embryophyta</taxon>
        <taxon>Tracheophyta</taxon>
        <taxon>Spermatophyta</taxon>
        <taxon>Magnoliopsida</taxon>
        <taxon>eudicotyledons</taxon>
        <taxon>Gunneridae</taxon>
        <taxon>Pentapetalae</taxon>
        <taxon>asterids</taxon>
        <taxon>lamiids</taxon>
        <taxon>Solanales</taxon>
        <taxon>Solanaceae</taxon>
        <taxon>Solanoideae</taxon>
        <taxon>Solaneae</taxon>
        <taxon>Solanum</taxon>
    </lineage>
</organism>
<comment type="cofactor">
    <cofactor evidence="2">
        <name>Ca(2+)</name>
        <dbReference type="ChEBI" id="CHEBI:29108"/>
    </cofactor>
</comment>
<dbReference type="InterPro" id="IPR012850">
    <property type="entry name" value="A-amylase_bs_C"/>
</dbReference>